<evidence type="ECO:0000256" key="1">
    <source>
        <dbReference type="SAM" id="SignalP"/>
    </source>
</evidence>
<accession>A0A1A8X4Y8</accession>
<dbReference type="EMBL" id="FLQW01006355">
    <property type="protein sequence ID" value="SBT00343.1"/>
    <property type="molecule type" value="Genomic_DNA"/>
</dbReference>
<protein>
    <submittedName>
        <fullName evidence="2">Uncharacterized protein</fullName>
    </submittedName>
</protein>
<evidence type="ECO:0000313" key="3">
    <source>
        <dbReference type="Proteomes" id="UP000078597"/>
    </source>
</evidence>
<reference evidence="3" key="1">
    <citation type="submission" date="2016-05" db="EMBL/GenBank/DDBJ databases">
        <authorList>
            <person name="Naeem Raeece"/>
        </authorList>
    </citation>
    <scope>NUCLEOTIDE SEQUENCE [LARGE SCALE GENOMIC DNA]</scope>
</reference>
<feature type="chain" id="PRO_5008381287" evidence="1">
    <location>
        <begin position="21"/>
        <end position="147"/>
    </location>
</feature>
<evidence type="ECO:0000313" key="2">
    <source>
        <dbReference type="EMBL" id="SBT00343.1"/>
    </source>
</evidence>
<dbReference type="AlphaFoldDB" id="A0A1A8X4Y8"/>
<dbReference type="Proteomes" id="UP000078597">
    <property type="component" value="Unassembled WGS sequence"/>
</dbReference>
<sequence length="147" mass="16929">MKTKLLFALVCVSIFNLCTASSPSGNCERITTVKTKIPACKCDGNKRNVKKRHLKKKISETKKSKNCKNLNSKKCFSTENNEMLLYLGKKKDAQLETDFLRRTNHLKNLRCKGIPYKANMKIDAKTTLLDALSMYDYDDYHKICKMH</sequence>
<gene>
    <name evidence="2" type="ORF">PMALA_075450</name>
</gene>
<feature type="signal peptide" evidence="1">
    <location>
        <begin position="1"/>
        <end position="20"/>
    </location>
</feature>
<organism evidence="2 3">
    <name type="scientific">Plasmodium malariae</name>
    <dbReference type="NCBI Taxonomy" id="5858"/>
    <lineage>
        <taxon>Eukaryota</taxon>
        <taxon>Sar</taxon>
        <taxon>Alveolata</taxon>
        <taxon>Apicomplexa</taxon>
        <taxon>Aconoidasida</taxon>
        <taxon>Haemosporida</taxon>
        <taxon>Plasmodiidae</taxon>
        <taxon>Plasmodium</taxon>
        <taxon>Plasmodium (Plasmodium)</taxon>
    </lineage>
</organism>
<keyword evidence="1" id="KW-0732">Signal</keyword>
<proteinExistence type="predicted"/>
<name>A0A1A8X4Y8_PLAMA</name>